<sequence length="355" mass="38624">VRRMLRQGERGFPVDRQRSVFVGNISYDVTEEQLRDVFSKAGTVVHLRLVHDRETGKPKGYGFAEFSDVKSAELAIRNLNGHELNGRALRVDSAAGDQNRMQGDGEHNVVVMQPEESPYGKEVEAKDAPEAISRSVASLPPEKMFHLMKQMKEIVMSNPTEAKNMLLQNPQLAYALLQAQVVMRIVDPQVAITMLHREQPMSSAGPFHVPSAPSQQQQQQHQQQMPPQQQFGGHSRPMAPPSSSGPPPSGGGPSYHGMPPQGGGGGGGGYGAPPFGGPPPPNYGAPPPGYGRGGPPPPQQQQPPQPVQSGGYSDSERDNANLLLQVMNLTEEELMQLAHEDREKILTLRTKLRNA</sequence>
<dbReference type="SUPFAM" id="SSF54928">
    <property type="entry name" value="RNA-binding domain, RBD"/>
    <property type="match status" value="1"/>
</dbReference>
<dbReference type="InterPro" id="IPR025742">
    <property type="entry name" value="CSTF2_hinge"/>
</dbReference>
<evidence type="ECO:0000313" key="6">
    <source>
        <dbReference type="EMBL" id="GMT05680.1"/>
    </source>
</evidence>
<evidence type="ECO:0000256" key="3">
    <source>
        <dbReference type="PROSITE-ProRule" id="PRU00176"/>
    </source>
</evidence>
<protein>
    <recommendedName>
        <fullName evidence="5">RRM domain-containing protein</fullName>
    </recommendedName>
</protein>
<evidence type="ECO:0000256" key="4">
    <source>
        <dbReference type="SAM" id="MobiDB-lite"/>
    </source>
</evidence>
<organism evidence="6 7">
    <name type="scientific">Pristionchus entomophagus</name>
    <dbReference type="NCBI Taxonomy" id="358040"/>
    <lineage>
        <taxon>Eukaryota</taxon>
        <taxon>Metazoa</taxon>
        <taxon>Ecdysozoa</taxon>
        <taxon>Nematoda</taxon>
        <taxon>Chromadorea</taxon>
        <taxon>Rhabditida</taxon>
        <taxon>Rhabditina</taxon>
        <taxon>Diplogasteromorpha</taxon>
        <taxon>Diplogasteroidea</taxon>
        <taxon>Neodiplogasteridae</taxon>
        <taxon>Pristionchus</taxon>
    </lineage>
</organism>
<dbReference type="GO" id="GO:0005847">
    <property type="term" value="C:mRNA cleavage and polyadenylation specificity factor complex"/>
    <property type="evidence" value="ECO:0007669"/>
    <property type="project" value="TreeGrafter"/>
</dbReference>
<keyword evidence="2" id="KW-0539">Nucleus</keyword>
<feature type="compositionally biased region" description="Low complexity" evidence="4">
    <location>
        <begin position="215"/>
        <end position="230"/>
    </location>
</feature>
<dbReference type="EMBL" id="BTSX01000006">
    <property type="protein sequence ID" value="GMT05680.1"/>
    <property type="molecule type" value="Genomic_DNA"/>
</dbReference>
<dbReference type="InterPro" id="IPR012677">
    <property type="entry name" value="Nucleotide-bd_a/b_plait_sf"/>
</dbReference>
<dbReference type="Pfam" id="PF14327">
    <property type="entry name" value="CSTF2_hinge"/>
    <property type="match status" value="1"/>
</dbReference>
<dbReference type="Pfam" id="PF00076">
    <property type="entry name" value="RRM_1"/>
    <property type="match status" value="1"/>
</dbReference>
<keyword evidence="3" id="KW-0694">RNA-binding</keyword>
<feature type="compositionally biased region" description="Pro residues" evidence="4">
    <location>
        <begin position="238"/>
        <end position="250"/>
    </location>
</feature>
<dbReference type="FunFam" id="1.25.40.630:FF:000001">
    <property type="entry name" value="Cleavage stimulation factor subunit 2"/>
    <property type="match status" value="1"/>
</dbReference>
<dbReference type="InterPro" id="IPR026896">
    <property type="entry name" value="CSTF_C"/>
</dbReference>
<dbReference type="Gene3D" id="3.30.70.330">
    <property type="match status" value="1"/>
</dbReference>
<feature type="domain" description="RRM" evidence="5">
    <location>
        <begin position="18"/>
        <end position="96"/>
    </location>
</feature>
<feature type="compositionally biased region" description="Pro residues" evidence="4">
    <location>
        <begin position="275"/>
        <end position="306"/>
    </location>
</feature>
<dbReference type="GO" id="GO:0031124">
    <property type="term" value="P:mRNA 3'-end processing"/>
    <property type="evidence" value="ECO:0007669"/>
    <property type="project" value="InterPro"/>
</dbReference>
<feature type="region of interest" description="Disordered" evidence="4">
    <location>
        <begin position="201"/>
        <end position="320"/>
    </location>
</feature>
<dbReference type="Pfam" id="PF14304">
    <property type="entry name" value="CSTF_C"/>
    <property type="match status" value="1"/>
</dbReference>
<feature type="non-terminal residue" evidence="6">
    <location>
        <position position="1"/>
    </location>
</feature>
<dbReference type="AlphaFoldDB" id="A0AAV5UHE8"/>
<evidence type="ECO:0000259" key="5">
    <source>
        <dbReference type="PROSITE" id="PS50102"/>
    </source>
</evidence>
<dbReference type="GO" id="GO:0003729">
    <property type="term" value="F:mRNA binding"/>
    <property type="evidence" value="ECO:0007669"/>
    <property type="project" value="TreeGrafter"/>
</dbReference>
<feature type="compositionally biased region" description="Gly residues" evidence="4">
    <location>
        <begin position="260"/>
        <end position="271"/>
    </location>
</feature>
<dbReference type="Gene3D" id="1.25.40.630">
    <property type="match status" value="1"/>
</dbReference>
<dbReference type="PANTHER" id="PTHR45735">
    <property type="entry name" value="CLEAVAGE STIMULATION FACTOR SUBUNIT 2"/>
    <property type="match status" value="1"/>
</dbReference>
<keyword evidence="7" id="KW-1185">Reference proteome</keyword>
<dbReference type="FunFam" id="3.30.70.330:FF:001102">
    <property type="entry name" value="Cleavage and Polyadenylation Factor"/>
    <property type="match status" value="1"/>
</dbReference>
<evidence type="ECO:0000256" key="1">
    <source>
        <dbReference type="ARBA" id="ARBA00004123"/>
    </source>
</evidence>
<dbReference type="PROSITE" id="PS50102">
    <property type="entry name" value="RRM"/>
    <property type="match status" value="1"/>
</dbReference>
<dbReference type="Proteomes" id="UP001432027">
    <property type="component" value="Unassembled WGS sequence"/>
</dbReference>
<dbReference type="CDD" id="cd12398">
    <property type="entry name" value="RRM_CSTF2_RNA15_like"/>
    <property type="match status" value="1"/>
</dbReference>
<evidence type="ECO:0000256" key="2">
    <source>
        <dbReference type="ARBA" id="ARBA00023242"/>
    </source>
</evidence>
<accession>A0AAV5UHE8</accession>
<dbReference type="PANTHER" id="PTHR45735:SF2">
    <property type="entry name" value="CLEAVAGE STIMULATION FACTOR SUBUNIT 2"/>
    <property type="match status" value="1"/>
</dbReference>
<dbReference type="InterPro" id="IPR035979">
    <property type="entry name" value="RBD_domain_sf"/>
</dbReference>
<name>A0AAV5UHE8_9BILA</name>
<comment type="caution">
    <text evidence="6">The sequence shown here is derived from an EMBL/GenBank/DDBJ whole genome shotgun (WGS) entry which is preliminary data.</text>
</comment>
<dbReference type="Gene3D" id="1.10.20.70">
    <property type="entry name" value="Transcription termination and cleavage factor, C-terminal domain"/>
    <property type="match status" value="1"/>
</dbReference>
<dbReference type="SMART" id="SM00360">
    <property type="entry name" value="RRM"/>
    <property type="match status" value="1"/>
</dbReference>
<comment type="subcellular location">
    <subcellularLocation>
        <location evidence="1">Nucleus</location>
    </subcellularLocation>
</comment>
<gene>
    <name evidence="6" type="ORF">PENTCL1PPCAC_27854</name>
</gene>
<evidence type="ECO:0000313" key="7">
    <source>
        <dbReference type="Proteomes" id="UP001432027"/>
    </source>
</evidence>
<dbReference type="InterPro" id="IPR038192">
    <property type="entry name" value="CSTF_C_sf"/>
</dbReference>
<dbReference type="InterPro" id="IPR000504">
    <property type="entry name" value="RRM_dom"/>
</dbReference>
<proteinExistence type="predicted"/>
<reference evidence="6" key="1">
    <citation type="submission" date="2023-10" db="EMBL/GenBank/DDBJ databases">
        <title>Genome assembly of Pristionchus species.</title>
        <authorList>
            <person name="Yoshida K."/>
            <person name="Sommer R.J."/>
        </authorList>
    </citation>
    <scope>NUCLEOTIDE SEQUENCE</scope>
    <source>
        <strain evidence="6">RS0144</strain>
    </source>
</reference>